<dbReference type="Gene3D" id="3.40.30.10">
    <property type="entry name" value="Glutaredoxin"/>
    <property type="match status" value="1"/>
</dbReference>
<sequence length="200" mass="22388">MKLLTGPTSPFARKVAVVLHELGMTDDVEMQVVTTTPIKTDPEVAAANPLGKIPALIREGGGALYDSRVICRFLNAQADGTLYPQAHEWEVLTLEATGDAIMDAGIAMIYEARMRPEDKQWDGWLEAQWSKVERAMDALEARWISHLSGRLDMGQIAVACALSYIDFRQGHREWRSARPQLVAWHAKFEERPSMQATKPE</sequence>
<dbReference type="OrthoDB" id="9795329at2"/>
<dbReference type="RefSeq" id="WP_076530086.1">
    <property type="nucleotide sequence ID" value="NZ_FOAC01000001.1"/>
</dbReference>
<dbReference type="InterPro" id="IPR004045">
    <property type="entry name" value="Glutathione_S-Trfase_N"/>
</dbReference>
<dbReference type="CDD" id="cd03049">
    <property type="entry name" value="GST_N_3"/>
    <property type="match status" value="1"/>
</dbReference>
<accession>A0A1N7ECM7</accession>
<evidence type="ECO:0000313" key="3">
    <source>
        <dbReference type="Proteomes" id="UP000186019"/>
    </source>
</evidence>
<dbReference type="Proteomes" id="UP000186019">
    <property type="component" value="Unassembled WGS sequence"/>
</dbReference>
<dbReference type="SUPFAM" id="SSF47616">
    <property type="entry name" value="GST C-terminal domain-like"/>
    <property type="match status" value="1"/>
</dbReference>
<dbReference type="InterPro" id="IPR036282">
    <property type="entry name" value="Glutathione-S-Trfase_C_sf"/>
</dbReference>
<dbReference type="STRING" id="573024.SAMN05216208_2007"/>
<dbReference type="InterPro" id="IPR050983">
    <property type="entry name" value="GST_Omega/HSP26"/>
</dbReference>
<dbReference type="AlphaFoldDB" id="A0A1N7ECM7"/>
<keyword evidence="3" id="KW-1185">Reference proteome</keyword>
<dbReference type="GO" id="GO:0005737">
    <property type="term" value="C:cytoplasm"/>
    <property type="evidence" value="ECO:0007669"/>
    <property type="project" value="TreeGrafter"/>
</dbReference>
<dbReference type="Pfam" id="PF13410">
    <property type="entry name" value="GST_C_2"/>
    <property type="match status" value="1"/>
</dbReference>
<feature type="domain" description="GST N-terminal" evidence="1">
    <location>
        <begin position="1"/>
        <end position="82"/>
    </location>
</feature>
<dbReference type="PROSITE" id="PS50404">
    <property type="entry name" value="GST_NTER"/>
    <property type="match status" value="1"/>
</dbReference>
<protein>
    <submittedName>
        <fullName evidence="2">Glutathione S-transferase</fullName>
    </submittedName>
</protein>
<gene>
    <name evidence="2" type="ORF">SAMN05421666_0127</name>
</gene>
<proteinExistence type="predicted"/>
<evidence type="ECO:0000313" key="2">
    <source>
        <dbReference type="EMBL" id="SIR85830.1"/>
    </source>
</evidence>
<name>A0A1N7ECM7_9RHOB</name>
<reference evidence="2 3" key="1">
    <citation type="submission" date="2017-01" db="EMBL/GenBank/DDBJ databases">
        <authorList>
            <person name="Mah S.A."/>
            <person name="Swanson W.J."/>
            <person name="Moy G.W."/>
            <person name="Vacquier V.D."/>
        </authorList>
    </citation>
    <scope>NUCLEOTIDE SEQUENCE [LARGE SCALE GENOMIC DNA]</scope>
    <source>
        <strain evidence="2 3">DSM 29590</strain>
    </source>
</reference>
<dbReference type="CDD" id="cd03205">
    <property type="entry name" value="GST_C_6"/>
    <property type="match status" value="1"/>
</dbReference>
<dbReference type="PANTHER" id="PTHR43968:SF6">
    <property type="entry name" value="GLUTATHIONE S-TRANSFERASE OMEGA"/>
    <property type="match status" value="1"/>
</dbReference>
<dbReference type="Pfam" id="PF13409">
    <property type="entry name" value="GST_N_2"/>
    <property type="match status" value="1"/>
</dbReference>
<dbReference type="Gene3D" id="1.20.1050.10">
    <property type="match status" value="1"/>
</dbReference>
<dbReference type="EMBL" id="FTNV01000001">
    <property type="protein sequence ID" value="SIR85830.1"/>
    <property type="molecule type" value="Genomic_DNA"/>
</dbReference>
<dbReference type="GO" id="GO:0016740">
    <property type="term" value="F:transferase activity"/>
    <property type="evidence" value="ECO:0007669"/>
    <property type="project" value="UniProtKB-KW"/>
</dbReference>
<organism evidence="2 3">
    <name type="scientific">Roseovarius nanhaiticus</name>
    <dbReference type="NCBI Taxonomy" id="573024"/>
    <lineage>
        <taxon>Bacteria</taxon>
        <taxon>Pseudomonadati</taxon>
        <taxon>Pseudomonadota</taxon>
        <taxon>Alphaproteobacteria</taxon>
        <taxon>Rhodobacterales</taxon>
        <taxon>Roseobacteraceae</taxon>
        <taxon>Roseovarius</taxon>
    </lineage>
</organism>
<dbReference type="InterPro" id="IPR036249">
    <property type="entry name" value="Thioredoxin-like_sf"/>
</dbReference>
<evidence type="ECO:0000259" key="1">
    <source>
        <dbReference type="PROSITE" id="PS50404"/>
    </source>
</evidence>
<dbReference type="PANTHER" id="PTHR43968">
    <property type="match status" value="1"/>
</dbReference>
<keyword evidence="2" id="KW-0808">Transferase</keyword>
<dbReference type="SUPFAM" id="SSF52833">
    <property type="entry name" value="Thioredoxin-like"/>
    <property type="match status" value="1"/>
</dbReference>